<evidence type="ECO:0000256" key="1">
    <source>
        <dbReference type="ARBA" id="ARBA00022723"/>
    </source>
</evidence>
<dbReference type="SUPFAM" id="SSF57667">
    <property type="entry name" value="beta-beta-alpha zinc fingers"/>
    <property type="match status" value="1"/>
</dbReference>
<reference evidence="8" key="2">
    <citation type="submission" date="2021-09" db="EMBL/GenBank/DDBJ databases">
        <authorList>
            <person name="Jia N."/>
            <person name="Wang J."/>
            <person name="Shi W."/>
            <person name="Du L."/>
            <person name="Sun Y."/>
            <person name="Zhan W."/>
            <person name="Jiang J."/>
            <person name="Wang Q."/>
            <person name="Zhang B."/>
            <person name="Ji P."/>
            <person name="Sakyi L.B."/>
            <person name="Cui X."/>
            <person name="Yuan T."/>
            <person name="Jiang B."/>
            <person name="Yang W."/>
            <person name="Lam T.T.-Y."/>
            <person name="Chang Q."/>
            <person name="Ding S."/>
            <person name="Wang X."/>
            <person name="Zhu J."/>
            <person name="Ruan X."/>
            <person name="Zhao L."/>
            <person name="Wei J."/>
            <person name="Que T."/>
            <person name="Du C."/>
            <person name="Cheng J."/>
            <person name="Dai P."/>
            <person name="Han X."/>
            <person name="Huang E."/>
            <person name="Gao Y."/>
            <person name="Liu J."/>
            <person name="Shao H."/>
            <person name="Ye R."/>
            <person name="Li L."/>
            <person name="Wei W."/>
            <person name="Wang X."/>
            <person name="Wang C."/>
            <person name="Huo Q."/>
            <person name="Li W."/>
            <person name="Guo W."/>
            <person name="Chen H."/>
            <person name="Chen S."/>
            <person name="Zhou L."/>
            <person name="Zhou L."/>
            <person name="Ni X."/>
            <person name="Tian J."/>
            <person name="Zhou Y."/>
            <person name="Sheng Y."/>
            <person name="Liu T."/>
            <person name="Pan Y."/>
            <person name="Xia L."/>
            <person name="Li J."/>
            <person name="Zhao F."/>
            <person name="Cao W."/>
        </authorList>
    </citation>
    <scope>NUCLEOTIDE SEQUENCE</scope>
    <source>
        <strain evidence="8">Rsan-2018</strain>
        <tissue evidence="8">Larvae</tissue>
    </source>
</reference>
<feature type="region of interest" description="Disordered" evidence="6">
    <location>
        <begin position="80"/>
        <end position="112"/>
    </location>
</feature>
<dbReference type="GO" id="GO:0045944">
    <property type="term" value="P:positive regulation of transcription by RNA polymerase II"/>
    <property type="evidence" value="ECO:0007669"/>
    <property type="project" value="UniProtKB-ARBA"/>
</dbReference>
<evidence type="ECO:0000313" key="9">
    <source>
        <dbReference type="Proteomes" id="UP000821837"/>
    </source>
</evidence>
<evidence type="ECO:0000256" key="6">
    <source>
        <dbReference type="SAM" id="MobiDB-lite"/>
    </source>
</evidence>
<keyword evidence="3 5" id="KW-0863">Zinc-finger</keyword>
<dbReference type="InterPro" id="IPR013087">
    <property type="entry name" value="Znf_C2H2_type"/>
</dbReference>
<evidence type="ECO:0000256" key="3">
    <source>
        <dbReference type="ARBA" id="ARBA00022771"/>
    </source>
</evidence>
<keyword evidence="9" id="KW-1185">Reference proteome</keyword>
<protein>
    <recommendedName>
        <fullName evidence="7">C2H2-type domain-containing protein</fullName>
    </recommendedName>
</protein>
<dbReference type="Gene3D" id="3.30.160.60">
    <property type="entry name" value="Classic Zinc Finger"/>
    <property type="match status" value="2"/>
</dbReference>
<feature type="compositionally biased region" description="Basic and acidic residues" evidence="6">
    <location>
        <begin position="1"/>
        <end position="14"/>
    </location>
</feature>
<keyword evidence="4" id="KW-0862">Zinc</keyword>
<feature type="region of interest" description="Disordered" evidence="6">
    <location>
        <begin position="1"/>
        <end position="36"/>
    </location>
</feature>
<dbReference type="SMART" id="SM00355">
    <property type="entry name" value="ZnF_C2H2"/>
    <property type="match status" value="2"/>
</dbReference>
<dbReference type="PANTHER" id="PTHR19818:SF139">
    <property type="entry name" value="PAIR-RULE PROTEIN ODD-PAIRED"/>
    <property type="match status" value="1"/>
</dbReference>
<comment type="caution">
    <text evidence="8">The sequence shown here is derived from an EMBL/GenBank/DDBJ whole genome shotgun (WGS) entry which is preliminary data.</text>
</comment>
<dbReference type="PROSITE" id="PS00028">
    <property type="entry name" value="ZINC_FINGER_C2H2_1"/>
    <property type="match status" value="2"/>
</dbReference>
<feature type="domain" description="C2H2-type" evidence="7">
    <location>
        <begin position="37"/>
        <end position="66"/>
    </location>
</feature>
<dbReference type="AlphaFoldDB" id="A0A9D4Q003"/>
<evidence type="ECO:0000256" key="5">
    <source>
        <dbReference type="PROSITE-ProRule" id="PRU00042"/>
    </source>
</evidence>
<evidence type="ECO:0000313" key="8">
    <source>
        <dbReference type="EMBL" id="KAH7961985.1"/>
    </source>
</evidence>
<evidence type="ECO:0000256" key="4">
    <source>
        <dbReference type="ARBA" id="ARBA00022833"/>
    </source>
</evidence>
<dbReference type="GO" id="GO:0000978">
    <property type="term" value="F:RNA polymerase II cis-regulatory region sequence-specific DNA binding"/>
    <property type="evidence" value="ECO:0007669"/>
    <property type="project" value="TreeGrafter"/>
</dbReference>
<dbReference type="Pfam" id="PF00096">
    <property type="entry name" value="zf-C2H2"/>
    <property type="match status" value="1"/>
</dbReference>
<dbReference type="InterPro" id="IPR050329">
    <property type="entry name" value="GLI_C2H2-zinc-finger"/>
</dbReference>
<reference evidence="8" key="1">
    <citation type="journal article" date="2020" name="Cell">
        <title>Large-Scale Comparative Analyses of Tick Genomes Elucidate Their Genetic Diversity and Vector Capacities.</title>
        <authorList>
            <consortium name="Tick Genome and Microbiome Consortium (TIGMIC)"/>
            <person name="Jia N."/>
            <person name="Wang J."/>
            <person name="Shi W."/>
            <person name="Du L."/>
            <person name="Sun Y."/>
            <person name="Zhan W."/>
            <person name="Jiang J.F."/>
            <person name="Wang Q."/>
            <person name="Zhang B."/>
            <person name="Ji P."/>
            <person name="Bell-Sakyi L."/>
            <person name="Cui X.M."/>
            <person name="Yuan T.T."/>
            <person name="Jiang B.G."/>
            <person name="Yang W.F."/>
            <person name="Lam T.T."/>
            <person name="Chang Q.C."/>
            <person name="Ding S.J."/>
            <person name="Wang X.J."/>
            <person name="Zhu J.G."/>
            <person name="Ruan X.D."/>
            <person name="Zhao L."/>
            <person name="Wei J.T."/>
            <person name="Ye R.Z."/>
            <person name="Que T.C."/>
            <person name="Du C.H."/>
            <person name="Zhou Y.H."/>
            <person name="Cheng J.X."/>
            <person name="Dai P.F."/>
            <person name="Guo W.B."/>
            <person name="Han X.H."/>
            <person name="Huang E.J."/>
            <person name="Li L.F."/>
            <person name="Wei W."/>
            <person name="Gao Y.C."/>
            <person name="Liu J.Z."/>
            <person name="Shao H.Z."/>
            <person name="Wang X."/>
            <person name="Wang C.C."/>
            <person name="Yang T.C."/>
            <person name="Huo Q.B."/>
            <person name="Li W."/>
            <person name="Chen H.Y."/>
            <person name="Chen S.E."/>
            <person name="Zhou L.G."/>
            <person name="Ni X.B."/>
            <person name="Tian J.H."/>
            <person name="Sheng Y."/>
            <person name="Liu T."/>
            <person name="Pan Y.S."/>
            <person name="Xia L.Y."/>
            <person name="Li J."/>
            <person name="Zhao F."/>
            <person name="Cao W.C."/>
        </authorList>
    </citation>
    <scope>NUCLEOTIDE SEQUENCE</scope>
    <source>
        <strain evidence="8">Rsan-2018</strain>
    </source>
</reference>
<dbReference type="FunFam" id="3.30.160.60:FF:000039">
    <property type="entry name" value="Zinc finger protein ZIC 1"/>
    <property type="match status" value="1"/>
</dbReference>
<name>A0A9D4Q003_RHISA</name>
<keyword evidence="1" id="KW-0479">Metal-binding</keyword>
<dbReference type="PROSITE" id="PS50157">
    <property type="entry name" value="ZINC_FINGER_C2H2_2"/>
    <property type="match status" value="2"/>
</dbReference>
<dbReference type="FunFam" id="3.30.160.60:FF:000041">
    <property type="entry name" value="Zinc finger protein ZIC 1"/>
    <property type="match status" value="1"/>
</dbReference>
<sequence length="252" mass="26733">MRERPHALIDHHTVSEGIARSRKRTTQGKKKRREKPFKCEFEGCDRRFANSSDRKKHSHVHTSDKPYNCKIRGCDKSYTHPSSLRKHMKVHGKSPPPSPSSSSASGYESDPGAAGITAASLGTVTGSCNAANPAVGALAGTPLQPLGLSAASHQLAAPASTALNEWYVCQTGGMPTPPSNEHSPLGGPPHSHHLAPPPPPLLRTPATKSVDPYFGNTGAPSPRDAAASDRSVHKRGYICRTAAALRRHGSTA</sequence>
<dbReference type="GO" id="GO:0000981">
    <property type="term" value="F:DNA-binding transcription factor activity, RNA polymerase II-specific"/>
    <property type="evidence" value="ECO:0007669"/>
    <property type="project" value="TreeGrafter"/>
</dbReference>
<gene>
    <name evidence="8" type="ORF">HPB52_013844</name>
</gene>
<feature type="compositionally biased region" description="Basic residues" evidence="6">
    <location>
        <begin position="20"/>
        <end position="35"/>
    </location>
</feature>
<dbReference type="EMBL" id="JABSTV010001249">
    <property type="protein sequence ID" value="KAH7961985.1"/>
    <property type="molecule type" value="Genomic_DNA"/>
</dbReference>
<keyword evidence="2" id="KW-0677">Repeat</keyword>
<feature type="region of interest" description="Disordered" evidence="6">
    <location>
        <begin position="173"/>
        <end position="197"/>
    </location>
</feature>
<dbReference type="PANTHER" id="PTHR19818">
    <property type="entry name" value="ZINC FINGER PROTEIN ZIC AND GLI"/>
    <property type="match status" value="1"/>
</dbReference>
<feature type="compositionally biased region" description="Basic residues" evidence="6">
    <location>
        <begin position="83"/>
        <end position="92"/>
    </location>
</feature>
<dbReference type="GO" id="GO:0005634">
    <property type="term" value="C:nucleus"/>
    <property type="evidence" value="ECO:0007669"/>
    <property type="project" value="UniProtKB-ARBA"/>
</dbReference>
<organism evidence="8 9">
    <name type="scientific">Rhipicephalus sanguineus</name>
    <name type="common">Brown dog tick</name>
    <name type="synonym">Ixodes sanguineus</name>
    <dbReference type="NCBI Taxonomy" id="34632"/>
    <lineage>
        <taxon>Eukaryota</taxon>
        <taxon>Metazoa</taxon>
        <taxon>Ecdysozoa</taxon>
        <taxon>Arthropoda</taxon>
        <taxon>Chelicerata</taxon>
        <taxon>Arachnida</taxon>
        <taxon>Acari</taxon>
        <taxon>Parasitiformes</taxon>
        <taxon>Ixodida</taxon>
        <taxon>Ixodoidea</taxon>
        <taxon>Ixodidae</taxon>
        <taxon>Rhipicephalinae</taxon>
        <taxon>Rhipicephalus</taxon>
        <taxon>Rhipicephalus</taxon>
    </lineage>
</organism>
<accession>A0A9D4Q003</accession>
<feature type="region of interest" description="Disordered" evidence="6">
    <location>
        <begin position="212"/>
        <end position="233"/>
    </location>
</feature>
<evidence type="ECO:0000259" key="7">
    <source>
        <dbReference type="PROSITE" id="PS50157"/>
    </source>
</evidence>
<proteinExistence type="predicted"/>
<dbReference type="GO" id="GO:0008270">
    <property type="term" value="F:zinc ion binding"/>
    <property type="evidence" value="ECO:0007669"/>
    <property type="project" value="UniProtKB-KW"/>
</dbReference>
<dbReference type="VEuPathDB" id="VectorBase:RSAN_029976"/>
<dbReference type="InterPro" id="IPR036236">
    <property type="entry name" value="Znf_C2H2_sf"/>
</dbReference>
<evidence type="ECO:0000256" key="2">
    <source>
        <dbReference type="ARBA" id="ARBA00022737"/>
    </source>
</evidence>
<feature type="domain" description="C2H2-type" evidence="7">
    <location>
        <begin position="67"/>
        <end position="96"/>
    </location>
</feature>
<dbReference type="Proteomes" id="UP000821837">
    <property type="component" value="Chromosome 3"/>
</dbReference>